<dbReference type="Gene3D" id="3.40.1170.60">
    <property type="match status" value="1"/>
</dbReference>
<dbReference type="InterPro" id="IPR017961">
    <property type="entry name" value="DNA_pol_Y-fam_little_finger"/>
</dbReference>
<sequence length="483" mass="51166">MCRTVYRPTAPGRGPGGSVPYGLPMRATASVLHVDLDAFFAAVEQRDKPSLRGRPVVVGGTGRRGVVSTASYEARHYGVRSAMPAWQARAQLPGGAAFLSGRFDAYRRSSRAALGVLRELSSVVEQVSIDEAYADLAPDWPVDGWSRADAEALAERLRAGVRGATGGLTASVGVGSSKMMAKMASEASKPDGLRVIWPGEEAAFLADLPMRALPGVGPATTEKLRTFGAVTVADLRRMALPDLVSILGEASGHGVHDLARGIDRREVTTHREAKSVSAEETFHQDLTDVREVTAELGLLARRVAARLEKAGLFGRTVGVKLRRHDFSTHLRSTTLAHGTDRAELITEQAVRLALGIGVGDGVRLLGVSVSGFVEHSQELMPLDLGPGVTSGSQESHTADVSSETDAAVGWDDEESHAARLGRVAWPTGADVVHAEHGAGWVWGSGLGRVTVRFEGPTTGPGPIRTFEADDPALRRSDPPAWAP</sequence>
<comment type="function">
    <text evidence="14 16">Poorly processive, error-prone DNA polymerase involved in untargeted mutagenesis. Copies undamaged DNA at stalled replication forks, which arise in vivo from mismatched or misaligned primer ends. These misaligned primers can be extended by PolIV. Exhibits no 3'-5' exonuclease (proofreading) activity. May be involved in translesional synthesis, in conjunction with the beta clamp from PolIII.</text>
</comment>
<evidence type="ECO:0000256" key="13">
    <source>
        <dbReference type="ARBA" id="ARBA00023204"/>
    </source>
</evidence>
<dbReference type="InterPro" id="IPR043502">
    <property type="entry name" value="DNA/RNA_pol_sf"/>
</dbReference>
<dbReference type="GO" id="GO:0006261">
    <property type="term" value="P:DNA-templated DNA replication"/>
    <property type="evidence" value="ECO:0007669"/>
    <property type="project" value="UniProtKB-UniRule"/>
</dbReference>
<feature type="region of interest" description="Disordered" evidence="17">
    <location>
        <begin position="387"/>
        <end position="407"/>
    </location>
</feature>
<dbReference type="InterPro" id="IPR053848">
    <property type="entry name" value="IMS_HHH_1"/>
</dbReference>
<name>A0A212T1U7_9MICO</name>
<dbReference type="Gene3D" id="1.10.150.20">
    <property type="entry name" value="5' to 3' exonuclease, C-terminal subdomain"/>
    <property type="match status" value="1"/>
</dbReference>
<dbReference type="Pfam" id="PF11799">
    <property type="entry name" value="IMS_C"/>
    <property type="match status" value="1"/>
</dbReference>
<keyword evidence="5 16" id="KW-0808">Transferase</keyword>
<evidence type="ECO:0000256" key="9">
    <source>
        <dbReference type="ARBA" id="ARBA00022763"/>
    </source>
</evidence>
<dbReference type="SUPFAM" id="SSF100879">
    <property type="entry name" value="Lesion bypass DNA polymerase (Y-family), little finger domain"/>
    <property type="match status" value="1"/>
</dbReference>
<evidence type="ECO:0000256" key="1">
    <source>
        <dbReference type="ARBA" id="ARBA00004496"/>
    </source>
</evidence>
<dbReference type="GO" id="GO:0042276">
    <property type="term" value="P:error-prone translesion synthesis"/>
    <property type="evidence" value="ECO:0007669"/>
    <property type="project" value="TreeGrafter"/>
</dbReference>
<dbReference type="Proteomes" id="UP000198122">
    <property type="component" value="Unassembled WGS sequence"/>
</dbReference>
<evidence type="ECO:0000256" key="17">
    <source>
        <dbReference type="SAM" id="MobiDB-lite"/>
    </source>
</evidence>
<dbReference type="AlphaFoldDB" id="A0A212T1U7"/>
<dbReference type="HAMAP" id="MF_01113">
    <property type="entry name" value="DNApol_IV"/>
    <property type="match status" value="1"/>
</dbReference>
<evidence type="ECO:0000313" key="19">
    <source>
        <dbReference type="EMBL" id="SNC59734.1"/>
    </source>
</evidence>
<dbReference type="GO" id="GO:0006281">
    <property type="term" value="P:DNA repair"/>
    <property type="evidence" value="ECO:0007669"/>
    <property type="project" value="UniProtKB-UniRule"/>
</dbReference>
<dbReference type="EC" id="2.7.7.7" evidence="16"/>
<dbReference type="InterPro" id="IPR001126">
    <property type="entry name" value="UmuC"/>
</dbReference>
<evidence type="ECO:0000256" key="11">
    <source>
        <dbReference type="ARBA" id="ARBA00022932"/>
    </source>
</evidence>
<keyword evidence="13 16" id="KW-0234">DNA repair</keyword>
<keyword evidence="8 16" id="KW-0479">Metal-binding</keyword>
<evidence type="ECO:0000256" key="12">
    <source>
        <dbReference type="ARBA" id="ARBA00023125"/>
    </source>
</evidence>
<dbReference type="GO" id="GO:0005829">
    <property type="term" value="C:cytosol"/>
    <property type="evidence" value="ECO:0007669"/>
    <property type="project" value="TreeGrafter"/>
</dbReference>
<dbReference type="Gene3D" id="3.30.70.270">
    <property type="match status" value="1"/>
</dbReference>
<evidence type="ECO:0000256" key="8">
    <source>
        <dbReference type="ARBA" id="ARBA00022723"/>
    </source>
</evidence>
<evidence type="ECO:0000256" key="2">
    <source>
        <dbReference type="ARBA" id="ARBA00010945"/>
    </source>
</evidence>
<keyword evidence="7 16" id="KW-0235">DNA replication</keyword>
<dbReference type="Pfam" id="PF00817">
    <property type="entry name" value="IMS"/>
    <property type="match status" value="1"/>
</dbReference>
<evidence type="ECO:0000256" key="6">
    <source>
        <dbReference type="ARBA" id="ARBA00022695"/>
    </source>
</evidence>
<comment type="cofactor">
    <cofactor evidence="16">
        <name>Mg(2+)</name>
        <dbReference type="ChEBI" id="CHEBI:18420"/>
    </cofactor>
    <text evidence="16">Binds 2 magnesium ions per subunit.</text>
</comment>
<evidence type="ECO:0000256" key="5">
    <source>
        <dbReference type="ARBA" id="ARBA00022679"/>
    </source>
</evidence>
<keyword evidence="11 16" id="KW-0239">DNA-directed DNA polymerase</keyword>
<dbReference type="GO" id="GO:0009432">
    <property type="term" value="P:SOS response"/>
    <property type="evidence" value="ECO:0007669"/>
    <property type="project" value="TreeGrafter"/>
</dbReference>
<reference evidence="19 20" key="1">
    <citation type="submission" date="2017-06" db="EMBL/GenBank/DDBJ databases">
        <authorList>
            <person name="Kim H.J."/>
            <person name="Triplett B.A."/>
        </authorList>
    </citation>
    <scope>NUCLEOTIDE SEQUENCE [LARGE SCALE GENOMIC DNA]</scope>
    <source>
        <strain evidence="19 20">DSM 22179</strain>
    </source>
</reference>
<dbReference type="GO" id="GO:0000287">
    <property type="term" value="F:magnesium ion binding"/>
    <property type="evidence" value="ECO:0007669"/>
    <property type="project" value="UniProtKB-UniRule"/>
</dbReference>
<dbReference type="InterPro" id="IPR036775">
    <property type="entry name" value="DNA_pol_Y-fam_lit_finger_sf"/>
</dbReference>
<dbReference type="SUPFAM" id="SSF56672">
    <property type="entry name" value="DNA/RNA polymerases"/>
    <property type="match status" value="1"/>
</dbReference>
<keyword evidence="10 16" id="KW-0460">Magnesium</keyword>
<dbReference type="Pfam" id="PF21999">
    <property type="entry name" value="IMS_HHH_1"/>
    <property type="match status" value="1"/>
</dbReference>
<dbReference type="GO" id="GO:0003887">
    <property type="term" value="F:DNA-directed DNA polymerase activity"/>
    <property type="evidence" value="ECO:0007669"/>
    <property type="project" value="UniProtKB-UniRule"/>
</dbReference>
<feature type="site" description="Substrate discrimination" evidence="16">
    <location>
        <position position="40"/>
    </location>
</feature>
<dbReference type="PANTHER" id="PTHR11076:SF33">
    <property type="entry name" value="DNA POLYMERASE KAPPA"/>
    <property type="match status" value="1"/>
</dbReference>
<dbReference type="InterPro" id="IPR022880">
    <property type="entry name" value="DNApol_IV"/>
</dbReference>
<gene>
    <name evidence="16" type="primary">dinB</name>
    <name evidence="19" type="ORF">SAMN05445756_0127</name>
</gene>
<proteinExistence type="inferred from homology"/>
<comment type="catalytic activity">
    <reaction evidence="15 16">
        <text>DNA(n) + a 2'-deoxyribonucleoside 5'-triphosphate = DNA(n+1) + diphosphate</text>
        <dbReference type="Rhea" id="RHEA:22508"/>
        <dbReference type="Rhea" id="RHEA-COMP:17339"/>
        <dbReference type="Rhea" id="RHEA-COMP:17340"/>
        <dbReference type="ChEBI" id="CHEBI:33019"/>
        <dbReference type="ChEBI" id="CHEBI:61560"/>
        <dbReference type="ChEBI" id="CHEBI:173112"/>
        <dbReference type="EC" id="2.7.7.7"/>
    </reaction>
</comment>
<evidence type="ECO:0000256" key="16">
    <source>
        <dbReference type="HAMAP-Rule" id="MF_01113"/>
    </source>
</evidence>
<accession>A0A212T1U7</accession>
<keyword evidence="9 16" id="KW-0227">DNA damage</keyword>
<keyword evidence="6 16" id="KW-0548">Nucleotidyltransferase</keyword>
<dbReference type="CDD" id="cd03586">
    <property type="entry name" value="PolY_Pol_IV_kappa"/>
    <property type="match status" value="1"/>
</dbReference>
<feature type="active site" evidence="16">
    <location>
        <position position="131"/>
    </location>
</feature>
<keyword evidence="3 16" id="KW-0515">Mutator protein</keyword>
<dbReference type="GO" id="GO:0003684">
    <property type="term" value="F:damaged DNA binding"/>
    <property type="evidence" value="ECO:0007669"/>
    <property type="project" value="InterPro"/>
</dbReference>
<comment type="subunit">
    <text evidence="16">Monomer.</text>
</comment>
<comment type="similarity">
    <text evidence="2 16">Belongs to the DNA polymerase type-Y family.</text>
</comment>
<dbReference type="PROSITE" id="PS50173">
    <property type="entry name" value="UMUC"/>
    <property type="match status" value="1"/>
</dbReference>
<evidence type="ECO:0000256" key="10">
    <source>
        <dbReference type="ARBA" id="ARBA00022842"/>
    </source>
</evidence>
<dbReference type="Gene3D" id="3.30.1490.100">
    <property type="entry name" value="DNA polymerase, Y-family, little finger domain"/>
    <property type="match status" value="1"/>
</dbReference>
<evidence type="ECO:0000259" key="18">
    <source>
        <dbReference type="PROSITE" id="PS50173"/>
    </source>
</evidence>
<dbReference type="EMBL" id="FYEZ01000001">
    <property type="protein sequence ID" value="SNC59734.1"/>
    <property type="molecule type" value="Genomic_DNA"/>
</dbReference>
<organism evidence="19 20">
    <name type="scientific">Kytococcus aerolatus</name>
    <dbReference type="NCBI Taxonomy" id="592308"/>
    <lineage>
        <taxon>Bacteria</taxon>
        <taxon>Bacillati</taxon>
        <taxon>Actinomycetota</taxon>
        <taxon>Actinomycetes</taxon>
        <taxon>Micrococcales</taxon>
        <taxon>Kytococcaceae</taxon>
        <taxon>Kytococcus</taxon>
    </lineage>
</organism>
<feature type="binding site" evidence="16">
    <location>
        <position position="130"/>
    </location>
    <ligand>
        <name>Mg(2+)</name>
        <dbReference type="ChEBI" id="CHEBI:18420"/>
    </ligand>
</feature>
<evidence type="ECO:0000256" key="7">
    <source>
        <dbReference type="ARBA" id="ARBA00022705"/>
    </source>
</evidence>
<evidence type="ECO:0000256" key="4">
    <source>
        <dbReference type="ARBA" id="ARBA00022490"/>
    </source>
</evidence>
<feature type="domain" description="UmuC" evidence="18">
    <location>
        <begin position="31"/>
        <end position="217"/>
    </location>
</feature>
<protein>
    <recommendedName>
        <fullName evidence="16">DNA polymerase IV</fullName>
        <shortName evidence="16">Pol IV</shortName>
        <ecNumber evidence="16">2.7.7.7</ecNumber>
    </recommendedName>
</protein>
<dbReference type="NCBIfam" id="NF002677">
    <property type="entry name" value="PRK02406.1"/>
    <property type="match status" value="1"/>
</dbReference>
<dbReference type="InterPro" id="IPR043128">
    <property type="entry name" value="Rev_trsase/Diguanyl_cyclase"/>
</dbReference>
<evidence type="ECO:0000313" key="20">
    <source>
        <dbReference type="Proteomes" id="UP000198122"/>
    </source>
</evidence>
<feature type="binding site" evidence="16">
    <location>
        <position position="35"/>
    </location>
    <ligand>
        <name>Mg(2+)</name>
        <dbReference type="ChEBI" id="CHEBI:18420"/>
    </ligand>
</feature>
<feature type="region of interest" description="Disordered" evidence="17">
    <location>
        <begin position="454"/>
        <end position="483"/>
    </location>
</feature>
<keyword evidence="20" id="KW-1185">Reference proteome</keyword>
<feature type="compositionally biased region" description="Polar residues" evidence="17">
    <location>
        <begin position="389"/>
        <end position="404"/>
    </location>
</feature>
<dbReference type="NCBIfam" id="NF002882">
    <property type="entry name" value="PRK03348.1"/>
    <property type="match status" value="1"/>
</dbReference>
<evidence type="ECO:0000256" key="3">
    <source>
        <dbReference type="ARBA" id="ARBA00022457"/>
    </source>
</evidence>
<comment type="subcellular location">
    <subcellularLocation>
        <location evidence="1 16">Cytoplasm</location>
    </subcellularLocation>
</comment>
<keyword evidence="4 16" id="KW-0963">Cytoplasm</keyword>
<dbReference type="FunFam" id="3.30.1490.100:FF:000004">
    <property type="entry name" value="DNA polymerase IV"/>
    <property type="match status" value="1"/>
</dbReference>
<evidence type="ECO:0000256" key="15">
    <source>
        <dbReference type="ARBA" id="ARBA00049244"/>
    </source>
</evidence>
<keyword evidence="12 16" id="KW-0238">DNA-binding</keyword>
<dbReference type="PANTHER" id="PTHR11076">
    <property type="entry name" value="DNA REPAIR POLYMERASE UMUC / TRANSFERASE FAMILY MEMBER"/>
    <property type="match status" value="1"/>
</dbReference>
<dbReference type="InterPro" id="IPR050116">
    <property type="entry name" value="DNA_polymerase-Y"/>
</dbReference>
<evidence type="ECO:0000256" key="14">
    <source>
        <dbReference type="ARBA" id="ARBA00025589"/>
    </source>
</evidence>